<dbReference type="EMBL" id="CP026261">
    <property type="protein sequence ID" value="AWP18299.1"/>
    <property type="molecule type" value="Genomic_DNA"/>
</dbReference>
<gene>
    <name evidence="2" type="ORF">SMAX5B_001386</name>
</gene>
<evidence type="ECO:0000313" key="2">
    <source>
        <dbReference type="EMBL" id="AWP18299.1"/>
    </source>
</evidence>
<feature type="region of interest" description="Disordered" evidence="1">
    <location>
        <begin position="71"/>
        <end position="97"/>
    </location>
</feature>
<proteinExistence type="predicted"/>
<evidence type="ECO:0000313" key="3">
    <source>
        <dbReference type="Proteomes" id="UP000246464"/>
    </source>
</evidence>
<organism evidence="2 3">
    <name type="scientific">Scophthalmus maximus</name>
    <name type="common">Turbot</name>
    <name type="synonym">Psetta maxima</name>
    <dbReference type="NCBI Taxonomy" id="52904"/>
    <lineage>
        <taxon>Eukaryota</taxon>
        <taxon>Metazoa</taxon>
        <taxon>Chordata</taxon>
        <taxon>Craniata</taxon>
        <taxon>Vertebrata</taxon>
        <taxon>Euteleostomi</taxon>
        <taxon>Actinopterygii</taxon>
        <taxon>Neopterygii</taxon>
        <taxon>Teleostei</taxon>
        <taxon>Neoteleostei</taxon>
        <taxon>Acanthomorphata</taxon>
        <taxon>Carangaria</taxon>
        <taxon>Pleuronectiformes</taxon>
        <taxon>Pleuronectoidei</taxon>
        <taxon>Scophthalmidae</taxon>
        <taxon>Scophthalmus</taxon>
    </lineage>
</organism>
<keyword evidence="3" id="KW-1185">Reference proteome</keyword>
<evidence type="ECO:0000256" key="1">
    <source>
        <dbReference type="SAM" id="MobiDB-lite"/>
    </source>
</evidence>
<protein>
    <submittedName>
        <fullName evidence="2">Uncharacterized protein</fullName>
    </submittedName>
</protein>
<name>A0A2U9CR39_SCOMX</name>
<dbReference type="AlphaFoldDB" id="A0A2U9CR39"/>
<accession>A0A2U9CR39</accession>
<reference evidence="2 3" key="1">
    <citation type="submission" date="2017-12" db="EMBL/GenBank/DDBJ databases">
        <title>Integrating genomic resources of turbot (Scophthalmus maximus) in depth evaluation of genetic and physical mapping variation across individuals.</title>
        <authorList>
            <person name="Martinez P."/>
        </authorList>
    </citation>
    <scope>NUCLEOTIDE SEQUENCE [LARGE SCALE GENOMIC DNA]</scope>
</reference>
<dbReference type="Proteomes" id="UP000246464">
    <property type="component" value="Chromosome 19"/>
</dbReference>
<sequence>MGLPLQGTQKQTARRNLPVKVVRAMRDGDHLWKVSRVAQRSHLVDVDGSLYQRNRVALRVAVPTRVCREEEPAPTRVPETTAAVGSLNGGRPKPLSWSSMARTLRGTQIF</sequence>